<proteinExistence type="predicted"/>
<feature type="compositionally biased region" description="Low complexity" evidence="1">
    <location>
        <begin position="150"/>
        <end position="164"/>
    </location>
</feature>
<evidence type="ECO:0000313" key="2">
    <source>
        <dbReference type="EMBL" id="OAE35135.1"/>
    </source>
</evidence>
<reference evidence="2" key="1">
    <citation type="submission" date="2016-03" db="EMBL/GenBank/DDBJ databases">
        <title>Mechanisms controlling the formation of the plant cell surface in tip-growing cells are functionally conserved among land plants.</title>
        <authorList>
            <person name="Honkanen S."/>
            <person name="Jones V.A."/>
            <person name="Morieri G."/>
            <person name="Champion C."/>
            <person name="Hetherington A.J."/>
            <person name="Kelly S."/>
            <person name="Saint-Marcoux D."/>
            <person name="Proust H."/>
            <person name="Prescott H."/>
            <person name="Dolan L."/>
        </authorList>
    </citation>
    <scope>NUCLEOTIDE SEQUENCE [LARGE SCALE GENOMIC DNA]</scope>
    <source>
        <tissue evidence="2">Whole gametophyte</tissue>
    </source>
</reference>
<gene>
    <name evidence="2" type="ORF">AXG93_4461s1140</name>
</gene>
<protein>
    <submittedName>
        <fullName evidence="2">Uncharacterized protein</fullName>
    </submittedName>
</protein>
<name>A0A176WRI6_MARPO</name>
<sequence length="225" mass="24955">MVRLQSPLEYKYWTKVRSLLYVVRPCSKQRNSSRGAVDRSRKAGTVSVYRWRYCTARNDSLSQRARTGKCRGISSRPRENRPVLFDHTKLAGRISVARLGFGSSGHVSFPAEAITRRRSGRSLSRVLSREEVGVGVGVGATQARRKSARPVRAAAAAARPVPAVKESNPHRQTEHSPRRRREKRGPDGWMAGLARASLLDWRALMRCAVAAAVVHCGDLWGSVAL</sequence>
<keyword evidence="3" id="KW-1185">Reference proteome</keyword>
<accession>A0A176WRI6</accession>
<organism evidence="2 3">
    <name type="scientific">Marchantia polymorpha subsp. ruderalis</name>
    <dbReference type="NCBI Taxonomy" id="1480154"/>
    <lineage>
        <taxon>Eukaryota</taxon>
        <taxon>Viridiplantae</taxon>
        <taxon>Streptophyta</taxon>
        <taxon>Embryophyta</taxon>
        <taxon>Marchantiophyta</taxon>
        <taxon>Marchantiopsida</taxon>
        <taxon>Marchantiidae</taxon>
        <taxon>Marchantiales</taxon>
        <taxon>Marchantiaceae</taxon>
        <taxon>Marchantia</taxon>
    </lineage>
</organism>
<evidence type="ECO:0000313" key="3">
    <source>
        <dbReference type="Proteomes" id="UP000077202"/>
    </source>
</evidence>
<evidence type="ECO:0000256" key="1">
    <source>
        <dbReference type="SAM" id="MobiDB-lite"/>
    </source>
</evidence>
<dbReference type="Proteomes" id="UP000077202">
    <property type="component" value="Unassembled WGS sequence"/>
</dbReference>
<dbReference type="EMBL" id="LVLJ01000253">
    <property type="protein sequence ID" value="OAE35135.1"/>
    <property type="molecule type" value="Genomic_DNA"/>
</dbReference>
<feature type="region of interest" description="Disordered" evidence="1">
    <location>
        <begin position="143"/>
        <end position="187"/>
    </location>
</feature>
<feature type="compositionally biased region" description="Basic and acidic residues" evidence="1">
    <location>
        <begin position="167"/>
        <end position="176"/>
    </location>
</feature>
<comment type="caution">
    <text evidence="2">The sequence shown here is derived from an EMBL/GenBank/DDBJ whole genome shotgun (WGS) entry which is preliminary data.</text>
</comment>
<dbReference type="AlphaFoldDB" id="A0A176WRI6"/>